<evidence type="ECO:0000256" key="1">
    <source>
        <dbReference type="SAM" id="MobiDB-lite"/>
    </source>
</evidence>
<organism evidence="2">
    <name type="scientific">Timema genevievae</name>
    <name type="common">Walking stick</name>
    <dbReference type="NCBI Taxonomy" id="629358"/>
    <lineage>
        <taxon>Eukaryota</taxon>
        <taxon>Metazoa</taxon>
        <taxon>Ecdysozoa</taxon>
        <taxon>Arthropoda</taxon>
        <taxon>Hexapoda</taxon>
        <taxon>Insecta</taxon>
        <taxon>Pterygota</taxon>
        <taxon>Neoptera</taxon>
        <taxon>Polyneoptera</taxon>
        <taxon>Phasmatodea</taxon>
        <taxon>Timematodea</taxon>
        <taxon>Timematoidea</taxon>
        <taxon>Timematidae</taxon>
        <taxon>Timema</taxon>
    </lineage>
</organism>
<protein>
    <submittedName>
        <fullName evidence="2">Uncharacterized protein</fullName>
    </submittedName>
</protein>
<feature type="compositionally biased region" description="Basic and acidic residues" evidence="1">
    <location>
        <begin position="87"/>
        <end position="103"/>
    </location>
</feature>
<dbReference type="EMBL" id="OE840915">
    <property type="protein sequence ID" value="CAD7593200.1"/>
    <property type="molecule type" value="Genomic_DNA"/>
</dbReference>
<feature type="region of interest" description="Disordered" evidence="1">
    <location>
        <begin position="72"/>
        <end position="103"/>
    </location>
</feature>
<gene>
    <name evidence="2" type="ORF">TGEB3V08_LOCUS5237</name>
</gene>
<evidence type="ECO:0000313" key="2">
    <source>
        <dbReference type="EMBL" id="CAD7593200.1"/>
    </source>
</evidence>
<accession>A0A7R9PLS6</accession>
<name>A0A7R9PLS6_TIMGE</name>
<reference evidence="2" key="1">
    <citation type="submission" date="2020-11" db="EMBL/GenBank/DDBJ databases">
        <authorList>
            <person name="Tran Van P."/>
        </authorList>
    </citation>
    <scope>NUCLEOTIDE SEQUENCE</scope>
</reference>
<sequence length="154" mass="17230">MDVITKGETFIKLSKSLNYCTSIFTHVFMSESGTSKSVGSPIIKIVDVDPARTHSVEIVTSQPKHLTAPFVFQKGGQKDRKPRVRGQHTDTGREDRDQEGHREELPYNIELSAILGRFTSFHTYPVISLWSQLCGKANNFMEAAVKISNSDCKV</sequence>
<proteinExistence type="predicted"/>
<dbReference type="AlphaFoldDB" id="A0A7R9PLS6"/>